<proteinExistence type="predicted"/>
<dbReference type="EMBL" id="FNGV01000001">
    <property type="protein sequence ID" value="SDL51099.1"/>
    <property type="molecule type" value="Genomic_DNA"/>
</dbReference>
<gene>
    <name evidence="1" type="ORF">SAMN04488514_1011061</name>
</gene>
<dbReference type="AlphaFoldDB" id="A0A1G9KN66"/>
<reference evidence="1 2" key="1">
    <citation type="submission" date="2016-10" db="EMBL/GenBank/DDBJ databases">
        <authorList>
            <person name="de Groot N.N."/>
        </authorList>
    </citation>
    <scope>NUCLEOTIDE SEQUENCE [LARGE SCALE GENOMIC DNA]</scope>
    <source>
        <strain evidence="1 2">DSM 19886</strain>
    </source>
</reference>
<protein>
    <submittedName>
        <fullName evidence="1">Uncharacterized protein</fullName>
    </submittedName>
</protein>
<organism evidence="1 2">
    <name type="scientific">Kriegella aquimaris</name>
    <dbReference type="NCBI Taxonomy" id="192904"/>
    <lineage>
        <taxon>Bacteria</taxon>
        <taxon>Pseudomonadati</taxon>
        <taxon>Bacteroidota</taxon>
        <taxon>Flavobacteriia</taxon>
        <taxon>Flavobacteriales</taxon>
        <taxon>Flavobacteriaceae</taxon>
        <taxon>Kriegella</taxon>
    </lineage>
</organism>
<dbReference type="Proteomes" id="UP000199440">
    <property type="component" value="Unassembled WGS sequence"/>
</dbReference>
<sequence length="43" mass="5296">MFITELKNKCKGRLEDKGWKMVFKIEACHDWNWDRNRKLVSIQ</sequence>
<accession>A0A1G9KN66</accession>
<evidence type="ECO:0000313" key="1">
    <source>
        <dbReference type="EMBL" id="SDL51099.1"/>
    </source>
</evidence>
<name>A0A1G9KN66_9FLAO</name>
<keyword evidence="2" id="KW-1185">Reference proteome</keyword>
<evidence type="ECO:0000313" key="2">
    <source>
        <dbReference type="Proteomes" id="UP000199440"/>
    </source>
</evidence>
<dbReference type="STRING" id="192904.SAMN04488514_1011061"/>